<dbReference type="AlphaFoldDB" id="A0A314ZK56"/>
<reference evidence="1 2" key="1">
    <citation type="submission" date="2018-02" db="EMBL/GenBank/DDBJ databases">
        <title>Draft genome of wild Prunus yedoensis var. nudiflora.</title>
        <authorList>
            <person name="Baek S."/>
            <person name="Kim J.-H."/>
            <person name="Choi K."/>
            <person name="Kim G.-B."/>
            <person name="Cho A."/>
            <person name="Jang H."/>
            <person name="Shin C.-H."/>
            <person name="Yu H.-J."/>
            <person name="Mun J.-H."/>
        </authorList>
    </citation>
    <scope>NUCLEOTIDE SEQUENCE [LARGE SCALE GENOMIC DNA]</scope>
    <source>
        <strain evidence="2">cv. Jeju island</strain>
        <tissue evidence="1">Leaf</tissue>
    </source>
</reference>
<organism evidence="1 2">
    <name type="scientific">Prunus yedoensis var. nudiflora</name>
    <dbReference type="NCBI Taxonomy" id="2094558"/>
    <lineage>
        <taxon>Eukaryota</taxon>
        <taxon>Viridiplantae</taxon>
        <taxon>Streptophyta</taxon>
        <taxon>Embryophyta</taxon>
        <taxon>Tracheophyta</taxon>
        <taxon>Spermatophyta</taxon>
        <taxon>Magnoliopsida</taxon>
        <taxon>eudicotyledons</taxon>
        <taxon>Gunneridae</taxon>
        <taxon>Pentapetalae</taxon>
        <taxon>rosids</taxon>
        <taxon>fabids</taxon>
        <taxon>Rosales</taxon>
        <taxon>Rosaceae</taxon>
        <taxon>Amygdaloideae</taxon>
        <taxon>Amygdaleae</taxon>
        <taxon>Prunus</taxon>
    </lineage>
</organism>
<protein>
    <submittedName>
        <fullName evidence="1">Uncharacterized protein</fullName>
    </submittedName>
</protein>
<evidence type="ECO:0000313" key="2">
    <source>
        <dbReference type="Proteomes" id="UP000250321"/>
    </source>
</evidence>
<dbReference type="Proteomes" id="UP000250321">
    <property type="component" value="Unassembled WGS sequence"/>
</dbReference>
<gene>
    <name evidence="1" type="ORF">Pyn_18443</name>
</gene>
<proteinExistence type="predicted"/>
<dbReference type="EMBL" id="PJQY01000162">
    <property type="protein sequence ID" value="PQQ17171.1"/>
    <property type="molecule type" value="Genomic_DNA"/>
</dbReference>
<name>A0A314ZK56_PRUYE</name>
<evidence type="ECO:0000313" key="1">
    <source>
        <dbReference type="EMBL" id="PQQ17171.1"/>
    </source>
</evidence>
<keyword evidence="2" id="KW-1185">Reference proteome</keyword>
<accession>A0A314ZK56</accession>
<comment type="caution">
    <text evidence="1">The sequence shown here is derived from an EMBL/GenBank/DDBJ whole genome shotgun (WGS) entry which is preliminary data.</text>
</comment>
<sequence length="86" mass="10214">MHAIVQELVLQCINRGDSSFHIKSHHDRDFGFIKQQPNWINSRFFVYTAKLKRPKLGEKQSHRFCSFRTHSKKKGWVAIIKVCFLI</sequence>